<dbReference type="EMBL" id="JAQQWM010000002">
    <property type="protein sequence ID" value="KAK8078526.1"/>
    <property type="molecule type" value="Genomic_DNA"/>
</dbReference>
<evidence type="ECO:0000313" key="1">
    <source>
        <dbReference type="EMBL" id="KAK8078526.1"/>
    </source>
</evidence>
<sequence length="67" mass="7631">MPNIKYPQYPNTRGWVSDDEWFEEELINMFPLSIASLGDDKSPASGNADNSNCMYRALLHRQPAITL</sequence>
<keyword evidence="2" id="KW-1185">Reference proteome</keyword>
<accession>A0ABR1W4T8</accession>
<gene>
    <name evidence="1" type="ORF">PG996_004696</name>
</gene>
<dbReference type="Proteomes" id="UP001446871">
    <property type="component" value="Unassembled WGS sequence"/>
</dbReference>
<evidence type="ECO:0000313" key="2">
    <source>
        <dbReference type="Proteomes" id="UP001446871"/>
    </source>
</evidence>
<name>A0ABR1W4T8_9PEZI</name>
<proteinExistence type="predicted"/>
<comment type="caution">
    <text evidence="1">The sequence shown here is derived from an EMBL/GenBank/DDBJ whole genome shotgun (WGS) entry which is preliminary data.</text>
</comment>
<protein>
    <submittedName>
        <fullName evidence="1">Uncharacterized protein</fullName>
    </submittedName>
</protein>
<organism evidence="1 2">
    <name type="scientific">Apiospora saccharicola</name>
    <dbReference type="NCBI Taxonomy" id="335842"/>
    <lineage>
        <taxon>Eukaryota</taxon>
        <taxon>Fungi</taxon>
        <taxon>Dikarya</taxon>
        <taxon>Ascomycota</taxon>
        <taxon>Pezizomycotina</taxon>
        <taxon>Sordariomycetes</taxon>
        <taxon>Xylariomycetidae</taxon>
        <taxon>Amphisphaeriales</taxon>
        <taxon>Apiosporaceae</taxon>
        <taxon>Apiospora</taxon>
    </lineage>
</organism>
<reference evidence="1 2" key="1">
    <citation type="submission" date="2023-01" db="EMBL/GenBank/DDBJ databases">
        <title>Analysis of 21 Apiospora genomes using comparative genomics revels a genus with tremendous synthesis potential of carbohydrate active enzymes and secondary metabolites.</title>
        <authorList>
            <person name="Sorensen T."/>
        </authorList>
    </citation>
    <scope>NUCLEOTIDE SEQUENCE [LARGE SCALE GENOMIC DNA]</scope>
    <source>
        <strain evidence="1 2">CBS 83171</strain>
    </source>
</reference>